<dbReference type="EMBL" id="JADCUA010000008">
    <property type="protein sequence ID" value="KAH9837680.1"/>
    <property type="molecule type" value="Genomic_DNA"/>
</dbReference>
<keyword evidence="2" id="KW-1185">Reference proteome</keyword>
<evidence type="ECO:0000313" key="2">
    <source>
        <dbReference type="Proteomes" id="UP000814176"/>
    </source>
</evidence>
<proteinExistence type="predicted"/>
<gene>
    <name evidence="1" type="ORF">C8Q71DRAFT_753844</name>
</gene>
<dbReference type="Proteomes" id="UP000814176">
    <property type="component" value="Unassembled WGS sequence"/>
</dbReference>
<evidence type="ECO:0000313" key="1">
    <source>
        <dbReference type="EMBL" id="KAH9837680.1"/>
    </source>
</evidence>
<comment type="caution">
    <text evidence="1">The sequence shown here is derived from an EMBL/GenBank/DDBJ whole genome shotgun (WGS) entry which is preliminary data.</text>
</comment>
<organism evidence="1 2">
    <name type="scientific">Rhodofomes roseus</name>
    <dbReference type="NCBI Taxonomy" id="34475"/>
    <lineage>
        <taxon>Eukaryota</taxon>
        <taxon>Fungi</taxon>
        <taxon>Dikarya</taxon>
        <taxon>Basidiomycota</taxon>
        <taxon>Agaricomycotina</taxon>
        <taxon>Agaricomycetes</taxon>
        <taxon>Polyporales</taxon>
        <taxon>Rhodofomes</taxon>
    </lineage>
</organism>
<dbReference type="GeneID" id="72004194"/>
<accession>A0ABQ8KI52</accession>
<name>A0ABQ8KI52_9APHY</name>
<protein>
    <submittedName>
        <fullName evidence="1">Uncharacterized protein</fullName>
    </submittedName>
</protein>
<dbReference type="RefSeq" id="XP_047779718.1">
    <property type="nucleotide sequence ID" value="XM_047923462.1"/>
</dbReference>
<reference evidence="1 2" key="1">
    <citation type="journal article" date="2021" name="Environ. Microbiol.">
        <title>Gene family expansions and transcriptome signatures uncover fungal adaptations to wood decay.</title>
        <authorList>
            <person name="Hage H."/>
            <person name="Miyauchi S."/>
            <person name="Viragh M."/>
            <person name="Drula E."/>
            <person name="Min B."/>
            <person name="Chaduli D."/>
            <person name="Navarro D."/>
            <person name="Favel A."/>
            <person name="Norest M."/>
            <person name="Lesage-Meessen L."/>
            <person name="Balint B."/>
            <person name="Merenyi Z."/>
            <person name="de Eugenio L."/>
            <person name="Morin E."/>
            <person name="Martinez A.T."/>
            <person name="Baldrian P."/>
            <person name="Stursova M."/>
            <person name="Martinez M.J."/>
            <person name="Novotny C."/>
            <person name="Magnuson J.K."/>
            <person name="Spatafora J.W."/>
            <person name="Maurice S."/>
            <person name="Pangilinan J."/>
            <person name="Andreopoulos W."/>
            <person name="LaButti K."/>
            <person name="Hundley H."/>
            <person name="Na H."/>
            <person name="Kuo A."/>
            <person name="Barry K."/>
            <person name="Lipzen A."/>
            <person name="Henrissat B."/>
            <person name="Riley R."/>
            <person name="Ahrendt S."/>
            <person name="Nagy L.G."/>
            <person name="Grigoriev I.V."/>
            <person name="Martin F."/>
            <person name="Rosso M.N."/>
        </authorList>
    </citation>
    <scope>NUCLEOTIDE SEQUENCE [LARGE SCALE GENOMIC DNA]</scope>
    <source>
        <strain evidence="1 2">CIRM-BRFM 1785</strain>
    </source>
</reference>
<sequence>MAKWLPPTLLLHPRTQAKVTPSALHDTTMRAHQISTTHQSLRALLGSDGKCQFVRQLYDSGSKARSPGPCAALQPACLGRRHHGLAGARRRRWE</sequence>